<dbReference type="Proteomes" id="UP000594435">
    <property type="component" value="Chromosome 1"/>
</dbReference>
<dbReference type="Gene3D" id="2.10.10.20">
    <property type="entry name" value="Carbohydrate-binding module superfamily 5/12"/>
    <property type="match status" value="1"/>
</dbReference>
<evidence type="ECO:0000256" key="1">
    <source>
        <dbReference type="ARBA" id="ARBA00022801"/>
    </source>
</evidence>
<dbReference type="GO" id="GO:0030246">
    <property type="term" value="F:carbohydrate binding"/>
    <property type="evidence" value="ECO:0007669"/>
    <property type="project" value="InterPro"/>
</dbReference>
<accession>A0AAJ4LVW1</accession>
<dbReference type="EMBL" id="CP065217">
    <property type="protein sequence ID" value="QPL55255.1"/>
    <property type="molecule type" value="Genomic_DNA"/>
</dbReference>
<organism evidence="3 4">
    <name type="scientific">Vibrio navarrensis</name>
    <dbReference type="NCBI Taxonomy" id="29495"/>
    <lineage>
        <taxon>Bacteria</taxon>
        <taxon>Pseudomonadati</taxon>
        <taxon>Pseudomonadota</taxon>
        <taxon>Gammaproteobacteria</taxon>
        <taxon>Vibrionales</taxon>
        <taxon>Vibrionaceae</taxon>
        <taxon>Vibrio</taxon>
    </lineage>
</organism>
<keyword evidence="1" id="KW-0378">Hydrolase</keyword>
<dbReference type="SUPFAM" id="SSF51055">
    <property type="entry name" value="Carbohydrate binding domain"/>
    <property type="match status" value="1"/>
</dbReference>
<dbReference type="CDD" id="cd12215">
    <property type="entry name" value="ChiC_BD"/>
    <property type="match status" value="1"/>
</dbReference>
<reference evidence="3 4" key="1">
    <citation type="submission" date="2020-11" db="EMBL/GenBank/DDBJ databases">
        <title>Complete and Circularized Genome Assembly of a human isolate of Vibrio navarrensis biotype pommerensis with MiSeq and MinION Sequence Data.</title>
        <authorList>
            <person name="Schwartz K."/>
            <person name="Borowiak M."/>
            <person name="Deneke C."/>
            <person name="Balau V."/>
            <person name="Metelmann C."/>
            <person name="Strauch E."/>
        </authorList>
    </citation>
    <scope>NUCLEOTIDE SEQUENCE [LARGE SCALE GENOMIC DNA]</scope>
    <source>
        <strain evidence="3 4">20-VB00237</strain>
    </source>
</reference>
<dbReference type="RefSeq" id="WP_319024136.1">
    <property type="nucleotide sequence ID" value="NZ_CP065217.1"/>
</dbReference>
<name>A0AAJ4LVW1_9VIBR</name>
<feature type="domain" description="Chitin-binding type-3" evidence="2">
    <location>
        <begin position="4"/>
        <end position="39"/>
    </location>
</feature>
<dbReference type="GO" id="GO:0004553">
    <property type="term" value="F:hydrolase activity, hydrolyzing O-glycosyl compounds"/>
    <property type="evidence" value="ECO:0007669"/>
    <property type="project" value="InterPro"/>
</dbReference>
<proteinExistence type="predicted"/>
<evidence type="ECO:0000313" key="4">
    <source>
        <dbReference type="Proteomes" id="UP000594435"/>
    </source>
</evidence>
<gene>
    <name evidence="3" type="ORF">I3X05_12885</name>
</gene>
<protein>
    <recommendedName>
        <fullName evidence="2">Chitin-binding type-3 domain-containing protein</fullName>
    </recommendedName>
</protein>
<dbReference type="GO" id="GO:0005576">
    <property type="term" value="C:extracellular region"/>
    <property type="evidence" value="ECO:0007669"/>
    <property type="project" value="InterPro"/>
</dbReference>
<sequence>MYTNETYTNETVSHNSFVYQAKWWTQGNEPGSDSVWVNIGPAACH</sequence>
<dbReference type="SMART" id="SM00495">
    <property type="entry name" value="ChtBD3"/>
    <property type="match status" value="1"/>
</dbReference>
<dbReference type="InterPro" id="IPR036573">
    <property type="entry name" value="CBM_sf_5/12"/>
</dbReference>
<dbReference type="Pfam" id="PF02839">
    <property type="entry name" value="CBM_5_12"/>
    <property type="match status" value="1"/>
</dbReference>
<evidence type="ECO:0000313" key="3">
    <source>
        <dbReference type="EMBL" id="QPL55255.1"/>
    </source>
</evidence>
<dbReference type="GO" id="GO:0005975">
    <property type="term" value="P:carbohydrate metabolic process"/>
    <property type="evidence" value="ECO:0007669"/>
    <property type="project" value="InterPro"/>
</dbReference>
<dbReference type="InterPro" id="IPR003610">
    <property type="entry name" value="CBM5/12"/>
</dbReference>
<evidence type="ECO:0000259" key="2">
    <source>
        <dbReference type="SMART" id="SM00495"/>
    </source>
</evidence>
<dbReference type="AlphaFoldDB" id="A0AAJ4LVW1"/>